<feature type="compositionally biased region" description="Low complexity" evidence="6">
    <location>
        <begin position="182"/>
        <end position="202"/>
    </location>
</feature>
<dbReference type="Gene3D" id="3.30.160.60">
    <property type="entry name" value="Classic Zinc Finger"/>
    <property type="match status" value="1"/>
</dbReference>
<feature type="compositionally biased region" description="Acidic residues" evidence="6">
    <location>
        <begin position="172"/>
        <end position="181"/>
    </location>
</feature>
<keyword evidence="4" id="KW-0862">Zinc</keyword>
<dbReference type="GO" id="GO:0008270">
    <property type="term" value="F:zinc ion binding"/>
    <property type="evidence" value="ECO:0007669"/>
    <property type="project" value="UniProtKB-KW"/>
</dbReference>
<gene>
    <name evidence="8" type="ORF">PYW07_004343</name>
</gene>
<keyword evidence="1" id="KW-0479">Metal-binding</keyword>
<keyword evidence="3 5" id="KW-0863">Zinc-finger</keyword>
<evidence type="ECO:0000256" key="5">
    <source>
        <dbReference type="PROSITE-ProRule" id="PRU00042"/>
    </source>
</evidence>
<dbReference type="EMBL" id="JARGEI010000005">
    <property type="protein sequence ID" value="KAJ8731179.1"/>
    <property type="molecule type" value="Genomic_DNA"/>
</dbReference>
<proteinExistence type="predicted"/>
<evidence type="ECO:0000256" key="6">
    <source>
        <dbReference type="SAM" id="MobiDB-lite"/>
    </source>
</evidence>
<evidence type="ECO:0000256" key="4">
    <source>
        <dbReference type="ARBA" id="ARBA00022833"/>
    </source>
</evidence>
<dbReference type="GO" id="GO:0045944">
    <property type="term" value="P:positive regulation of transcription by RNA polymerase II"/>
    <property type="evidence" value="ECO:0007669"/>
    <property type="project" value="TreeGrafter"/>
</dbReference>
<dbReference type="InterPro" id="IPR036236">
    <property type="entry name" value="Znf_C2H2_sf"/>
</dbReference>
<evidence type="ECO:0000313" key="8">
    <source>
        <dbReference type="EMBL" id="KAJ8731179.1"/>
    </source>
</evidence>
<dbReference type="InterPro" id="IPR013087">
    <property type="entry name" value="Znf_C2H2_type"/>
</dbReference>
<dbReference type="AlphaFoldDB" id="A0AAD7YVU1"/>
<feature type="compositionally biased region" description="Basic and acidic residues" evidence="6">
    <location>
        <begin position="213"/>
        <end position="227"/>
    </location>
</feature>
<feature type="domain" description="C2H2-type" evidence="7">
    <location>
        <begin position="59"/>
        <end position="86"/>
    </location>
</feature>
<sequence>MLRHLRTSHTHARHPCPICDKTLTSPAGLRHHVMTHSNMKTIRRYMLRHLRTSHTHARHPCPICDKTLTSPAGLRHHVMTHSNMKTIRCKMCPKAYSVKRTMIKHFRRRHGFKGTEPNIKEFYTRLDPRECNLGLDETTMTSIFGPPPKKSTDEILVADYVTVANIAPLQPQEEDKEESQTTEDTQSTQDTLIGKSLSSQSQSEDEKEAEEPEDRKIVIKIEAKDPSEPSNSKVVEPTDFVSVKIEPMDEHAEES</sequence>
<dbReference type="GO" id="GO:0005634">
    <property type="term" value="C:nucleus"/>
    <property type="evidence" value="ECO:0007669"/>
    <property type="project" value="TreeGrafter"/>
</dbReference>
<keyword evidence="9" id="KW-1185">Reference proteome</keyword>
<evidence type="ECO:0000256" key="2">
    <source>
        <dbReference type="ARBA" id="ARBA00022737"/>
    </source>
</evidence>
<keyword evidence="2" id="KW-0677">Repeat</keyword>
<evidence type="ECO:0000256" key="1">
    <source>
        <dbReference type="ARBA" id="ARBA00022723"/>
    </source>
</evidence>
<dbReference type="Proteomes" id="UP001231518">
    <property type="component" value="Chromosome 16"/>
</dbReference>
<accession>A0AAD7YVU1</accession>
<dbReference type="Pfam" id="PF00096">
    <property type="entry name" value="zf-C2H2"/>
    <property type="match status" value="2"/>
</dbReference>
<dbReference type="InterPro" id="IPR050688">
    <property type="entry name" value="Zinc_finger/UBP_domain"/>
</dbReference>
<dbReference type="PANTHER" id="PTHR24403">
    <property type="entry name" value="ZINC FINGER PROTEIN"/>
    <property type="match status" value="1"/>
</dbReference>
<name>A0AAD7YVU1_MYTSE</name>
<evidence type="ECO:0000259" key="7">
    <source>
        <dbReference type="PROSITE" id="PS50157"/>
    </source>
</evidence>
<evidence type="ECO:0000256" key="3">
    <source>
        <dbReference type="ARBA" id="ARBA00022771"/>
    </source>
</evidence>
<feature type="compositionally biased region" description="Acidic residues" evidence="6">
    <location>
        <begin position="203"/>
        <end position="212"/>
    </location>
</feature>
<feature type="domain" description="C2H2-type" evidence="7">
    <location>
        <begin position="14"/>
        <end position="41"/>
    </location>
</feature>
<protein>
    <recommendedName>
        <fullName evidence="7">C2H2-type domain-containing protein</fullName>
    </recommendedName>
</protein>
<dbReference type="PROSITE" id="PS00028">
    <property type="entry name" value="ZINC_FINGER_C2H2_1"/>
    <property type="match status" value="3"/>
</dbReference>
<dbReference type="PANTHER" id="PTHR24403:SF67">
    <property type="entry name" value="FI01116P-RELATED"/>
    <property type="match status" value="1"/>
</dbReference>
<dbReference type="PROSITE" id="PS50157">
    <property type="entry name" value="ZINC_FINGER_C2H2_2"/>
    <property type="match status" value="2"/>
</dbReference>
<evidence type="ECO:0000313" key="9">
    <source>
        <dbReference type="Proteomes" id="UP001231518"/>
    </source>
</evidence>
<reference evidence="8" key="1">
    <citation type="submission" date="2023-03" db="EMBL/GenBank/DDBJ databases">
        <title>Chromosome-level genomes of two armyworms, Mythimna separata and Mythimna loreyi, provide insights into the biosynthesis and reception of sex pheromones.</title>
        <authorList>
            <person name="Zhao H."/>
        </authorList>
    </citation>
    <scope>NUCLEOTIDE SEQUENCE</scope>
    <source>
        <strain evidence="8">BeijingLab</strain>
        <tissue evidence="8">Pupa</tissue>
    </source>
</reference>
<comment type="caution">
    <text evidence="8">The sequence shown here is derived from an EMBL/GenBank/DDBJ whole genome shotgun (WGS) entry which is preliminary data.</text>
</comment>
<organism evidence="8 9">
    <name type="scientific">Mythimna separata</name>
    <name type="common">Oriental armyworm</name>
    <name type="synonym">Pseudaletia separata</name>
    <dbReference type="NCBI Taxonomy" id="271217"/>
    <lineage>
        <taxon>Eukaryota</taxon>
        <taxon>Metazoa</taxon>
        <taxon>Ecdysozoa</taxon>
        <taxon>Arthropoda</taxon>
        <taxon>Hexapoda</taxon>
        <taxon>Insecta</taxon>
        <taxon>Pterygota</taxon>
        <taxon>Neoptera</taxon>
        <taxon>Endopterygota</taxon>
        <taxon>Lepidoptera</taxon>
        <taxon>Glossata</taxon>
        <taxon>Ditrysia</taxon>
        <taxon>Noctuoidea</taxon>
        <taxon>Noctuidae</taxon>
        <taxon>Noctuinae</taxon>
        <taxon>Hadenini</taxon>
        <taxon>Mythimna</taxon>
    </lineage>
</organism>
<dbReference type="SUPFAM" id="SSF57667">
    <property type="entry name" value="beta-beta-alpha zinc fingers"/>
    <property type="match status" value="1"/>
</dbReference>
<feature type="compositionally biased region" description="Basic and acidic residues" evidence="6">
    <location>
        <begin position="246"/>
        <end position="255"/>
    </location>
</feature>
<dbReference type="SMART" id="SM00355">
    <property type="entry name" value="ZnF_C2H2"/>
    <property type="match status" value="3"/>
</dbReference>
<feature type="region of interest" description="Disordered" evidence="6">
    <location>
        <begin position="167"/>
        <end position="255"/>
    </location>
</feature>